<comment type="similarity">
    <text evidence="2">Belongs to the N-acetylmuramoyl-L-alanine amidase 2 family.</text>
</comment>
<dbReference type="SMART" id="SM00644">
    <property type="entry name" value="Ami_2"/>
    <property type="match status" value="1"/>
</dbReference>
<evidence type="ECO:0000256" key="4">
    <source>
        <dbReference type="ARBA" id="ARBA00022801"/>
    </source>
</evidence>
<dbReference type="eggNOG" id="COG3023">
    <property type="taxonomic scope" value="Bacteria"/>
</dbReference>
<comment type="catalytic activity">
    <reaction evidence="1">
        <text>Hydrolyzes the link between N-acetylmuramoyl residues and L-amino acid residues in certain cell-wall glycopeptides.</text>
        <dbReference type="EC" id="3.5.1.28"/>
    </reaction>
</comment>
<sequence length="303" mass="34211">MRAARQATRRDRPRRPNLGLTRKGWLWAMPCLLALTACAAPTLETRDGYQVDRRYTAPGQSSRVRHLVLHYTDSDARRSLSTLTGPHVSAHYVLTREAPKIYQLVDESRRAWHAGASAWHSRTNLNDTSIGIEVVNRGPYQTPAGRAWTPYPSAQIDTLIALARDIVARHAIDPVDVVGHADIAPRRKIDPGPRFPWYRLYRAGIGAWPETARVMAYQRRFMASPPSLTQWQRALAAYGYPVAVTGRFDALTHDTLRAFQMHFRPTRHDGFPDAHSAAILWALLEKYRPEALSDLRSPPNING</sequence>
<dbReference type="STRING" id="290398.Csal_1643"/>
<dbReference type="AlphaFoldDB" id="Q1QX12"/>
<dbReference type="Gene3D" id="1.10.101.10">
    <property type="entry name" value="PGBD-like superfamily/PGBD"/>
    <property type="match status" value="1"/>
</dbReference>
<dbReference type="GO" id="GO:0009253">
    <property type="term" value="P:peptidoglycan catabolic process"/>
    <property type="evidence" value="ECO:0007669"/>
    <property type="project" value="InterPro"/>
</dbReference>
<dbReference type="FunFam" id="3.40.80.10:FF:000003">
    <property type="entry name" value="N-acetylmuramoyl-L-alanine amidase"/>
    <property type="match status" value="1"/>
</dbReference>
<feature type="domain" description="N-acetylmuramoyl-L-alanine amidase" evidence="7">
    <location>
        <begin position="52"/>
        <end position="192"/>
    </location>
</feature>
<dbReference type="GO" id="GO:0008745">
    <property type="term" value="F:N-acetylmuramoyl-L-alanine amidase activity"/>
    <property type="evidence" value="ECO:0007669"/>
    <property type="project" value="UniProtKB-EC"/>
</dbReference>
<dbReference type="InterPro" id="IPR002502">
    <property type="entry name" value="Amidase_domain"/>
</dbReference>
<dbReference type="InterPro" id="IPR036365">
    <property type="entry name" value="PGBD-like_sf"/>
</dbReference>
<dbReference type="KEGG" id="csa:Csal_1643"/>
<evidence type="ECO:0000256" key="3">
    <source>
        <dbReference type="ARBA" id="ARBA00011901"/>
    </source>
</evidence>
<feature type="chain" id="PRO_5004196456" description="N-acetylmuramoyl-L-alanine amidase" evidence="6">
    <location>
        <begin position="40"/>
        <end position="303"/>
    </location>
</feature>
<keyword evidence="4" id="KW-0378">Hydrolase</keyword>
<name>Q1QX12_CHRI1</name>
<dbReference type="EMBL" id="CP000285">
    <property type="protein sequence ID" value="ABE58996.1"/>
    <property type="molecule type" value="Genomic_DNA"/>
</dbReference>
<gene>
    <name evidence="8" type="ordered locus">Csal_1643</name>
</gene>
<keyword evidence="9" id="KW-1185">Reference proteome</keyword>
<dbReference type="InterPro" id="IPR002477">
    <property type="entry name" value="Peptidoglycan-bd-like"/>
</dbReference>
<evidence type="ECO:0000256" key="1">
    <source>
        <dbReference type="ARBA" id="ARBA00001561"/>
    </source>
</evidence>
<dbReference type="CDD" id="cd06583">
    <property type="entry name" value="PGRP"/>
    <property type="match status" value="1"/>
</dbReference>
<organism evidence="8 9">
    <name type="scientific">Chromohalobacter israelensis (strain ATCC BAA-138 / DSM 3043 / CIP 106854 / NCIMB 13768 / 1H11)</name>
    <name type="common">Chromohalobacter salexigens</name>
    <dbReference type="NCBI Taxonomy" id="290398"/>
    <lineage>
        <taxon>Bacteria</taxon>
        <taxon>Pseudomonadati</taxon>
        <taxon>Pseudomonadota</taxon>
        <taxon>Gammaproteobacteria</taxon>
        <taxon>Oceanospirillales</taxon>
        <taxon>Halomonadaceae</taxon>
        <taxon>Chromohalobacter</taxon>
    </lineage>
</organism>
<feature type="signal peptide" evidence="6">
    <location>
        <begin position="1"/>
        <end position="39"/>
    </location>
</feature>
<evidence type="ECO:0000313" key="9">
    <source>
        <dbReference type="Proteomes" id="UP000000239"/>
    </source>
</evidence>
<evidence type="ECO:0000313" key="8">
    <source>
        <dbReference type="EMBL" id="ABE58996.1"/>
    </source>
</evidence>
<dbReference type="Pfam" id="PF01510">
    <property type="entry name" value="Amidase_2"/>
    <property type="match status" value="1"/>
</dbReference>
<dbReference type="Proteomes" id="UP000000239">
    <property type="component" value="Chromosome"/>
</dbReference>
<dbReference type="PANTHER" id="PTHR30417:SF1">
    <property type="entry name" value="N-ACETYLMURAMOYL-L-ALANINE AMIDASE AMID"/>
    <property type="match status" value="1"/>
</dbReference>
<dbReference type="SUPFAM" id="SSF55846">
    <property type="entry name" value="N-acetylmuramoyl-L-alanine amidase-like"/>
    <property type="match status" value="1"/>
</dbReference>
<accession>Q1QX12</accession>
<dbReference type="InterPro" id="IPR036505">
    <property type="entry name" value="Amidase/PGRP_sf"/>
</dbReference>
<dbReference type="PANTHER" id="PTHR30417">
    <property type="entry name" value="N-ACETYLMURAMOYL-L-ALANINE AMIDASE AMID"/>
    <property type="match status" value="1"/>
</dbReference>
<dbReference type="EC" id="3.5.1.28" evidence="3"/>
<dbReference type="InterPro" id="IPR036366">
    <property type="entry name" value="PGBDSf"/>
</dbReference>
<dbReference type="GeneID" id="95334374"/>
<reference evidence="8 9" key="1">
    <citation type="journal article" date="2011" name="Stand. Genomic Sci.">
        <title>Complete genome sequence of the halophilic and highly halotolerant Chromohalobacter salexigens type strain (1H11(T)).</title>
        <authorList>
            <person name="Copeland A."/>
            <person name="O'Connor K."/>
            <person name="Lucas S."/>
            <person name="Lapidus A."/>
            <person name="Berry K.W."/>
            <person name="Detter J.C."/>
            <person name="Del Rio T.G."/>
            <person name="Hammon N."/>
            <person name="Dalin E."/>
            <person name="Tice H."/>
            <person name="Pitluck S."/>
            <person name="Bruce D."/>
            <person name="Goodwin L."/>
            <person name="Han C."/>
            <person name="Tapia R."/>
            <person name="Saunders E."/>
            <person name="Schmutz J."/>
            <person name="Brettin T."/>
            <person name="Larimer F."/>
            <person name="Land M."/>
            <person name="Hauser L."/>
            <person name="Vargas C."/>
            <person name="Nieto J.J."/>
            <person name="Kyrpides N.C."/>
            <person name="Ivanova N."/>
            <person name="Goker M."/>
            <person name="Klenk H.P."/>
            <person name="Csonka L.N."/>
            <person name="Woyke T."/>
        </authorList>
    </citation>
    <scope>NUCLEOTIDE SEQUENCE [LARGE SCALE GENOMIC DNA]</scope>
    <source>
        <strain evidence="9">ATCC BAA-138 / DSM 3043 / CIP 106854 / NCIMB 13768 / 1H11</strain>
    </source>
</reference>
<evidence type="ECO:0000259" key="7">
    <source>
        <dbReference type="SMART" id="SM00644"/>
    </source>
</evidence>
<dbReference type="SUPFAM" id="SSF47090">
    <property type="entry name" value="PGBD-like"/>
    <property type="match status" value="1"/>
</dbReference>
<proteinExistence type="inferred from homology"/>
<keyword evidence="6" id="KW-0732">Signal</keyword>
<dbReference type="Gene3D" id="3.40.80.10">
    <property type="entry name" value="Peptidoglycan recognition protein-like"/>
    <property type="match status" value="1"/>
</dbReference>
<protein>
    <recommendedName>
        <fullName evidence="3">N-acetylmuramoyl-L-alanine amidase</fullName>
        <ecNumber evidence="3">3.5.1.28</ecNumber>
    </recommendedName>
</protein>
<dbReference type="RefSeq" id="WP_011506942.1">
    <property type="nucleotide sequence ID" value="NC_007963.1"/>
</dbReference>
<evidence type="ECO:0000256" key="2">
    <source>
        <dbReference type="ARBA" id="ARBA00007553"/>
    </source>
</evidence>
<dbReference type="GO" id="GO:0071555">
    <property type="term" value="P:cell wall organization"/>
    <property type="evidence" value="ECO:0007669"/>
    <property type="project" value="UniProtKB-KW"/>
</dbReference>
<dbReference type="Pfam" id="PF01471">
    <property type="entry name" value="PG_binding_1"/>
    <property type="match status" value="1"/>
</dbReference>
<dbReference type="HOGENOM" id="CLU_049290_2_1_6"/>
<evidence type="ECO:0000256" key="6">
    <source>
        <dbReference type="SAM" id="SignalP"/>
    </source>
</evidence>
<dbReference type="GO" id="GO:0019867">
    <property type="term" value="C:outer membrane"/>
    <property type="evidence" value="ECO:0007669"/>
    <property type="project" value="TreeGrafter"/>
</dbReference>
<evidence type="ECO:0000256" key="5">
    <source>
        <dbReference type="ARBA" id="ARBA00023316"/>
    </source>
</evidence>
<keyword evidence="5" id="KW-0961">Cell wall biogenesis/degradation</keyword>
<dbReference type="GO" id="GO:0009254">
    <property type="term" value="P:peptidoglycan turnover"/>
    <property type="evidence" value="ECO:0007669"/>
    <property type="project" value="TreeGrafter"/>
</dbReference>
<dbReference type="InterPro" id="IPR051206">
    <property type="entry name" value="NAMLAA_amidase_2"/>
</dbReference>